<dbReference type="GO" id="GO:0015628">
    <property type="term" value="P:protein secretion by the type II secretion system"/>
    <property type="evidence" value="ECO:0007669"/>
    <property type="project" value="InterPro"/>
</dbReference>
<dbReference type="NCBIfam" id="TIGR02532">
    <property type="entry name" value="IV_pilin_GFxxxE"/>
    <property type="match status" value="1"/>
</dbReference>
<keyword evidence="2" id="KW-0488">Methylation</keyword>
<name>A0A7X0LK45_9BACT</name>
<accession>A0A7X0LK45</accession>
<evidence type="ECO:0000256" key="4">
    <source>
        <dbReference type="ARBA" id="ARBA00022989"/>
    </source>
</evidence>
<evidence type="ECO:0000256" key="5">
    <source>
        <dbReference type="ARBA" id="ARBA00023136"/>
    </source>
</evidence>
<keyword evidence="3 6" id="KW-0812">Transmembrane</keyword>
<comment type="caution">
    <text evidence="7">The sequence shown here is derived from an EMBL/GenBank/DDBJ whole genome shotgun (WGS) entry which is preliminary data.</text>
</comment>
<dbReference type="SUPFAM" id="SSF54523">
    <property type="entry name" value="Pili subunits"/>
    <property type="match status" value="1"/>
</dbReference>
<keyword evidence="4 6" id="KW-1133">Transmembrane helix</keyword>
<dbReference type="GO" id="GO:0016020">
    <property type="term" value="C:membrane"/>
    <property type="evidence" value="ECO:0007669"/>
    <property type="project" value="UniProtKB-SubCell"/>
</dbReference>
<keyword evidence="8" id="KW-1185">Reference proteome</keyword>
<feature type="transmembrane region" description="Helical" evidence="6">
    <location>
        <begin position="12"/>
        <end position="30"/>
    </location>
</feature>
<proteinExistence type="predicted"/>
<dbReference type="Proteomes" id="UP000541810">
    <property type="component" value="Unassembled WGS sequence"/>
</dbReference>
<protein>
    <submittedName>
        <fullName evidence="7">General secretion pathway protein G</fullName>
    </submittedName>
</protein>
<dbReference type="PRINTS" id="PR00813">
    <property type="entry name" value="BCTERIALGSPG"/>
</dbReference>
<evidence type="ECO:0000313" key="8">
    <source>
        <dbReference type="Proteomes" id="UP000541810"/>
    </source>
</evidence>
<dbReference type="AlphaFoldDB" id="A0A7X0LK45"/>
<evidence type="ECO:0000313" key="7">
    <source>
        <dbReference type="EMBL" id="MBB6429256.1"/>
    </source>
</evidence>
<dbReference type="Gene3D" id="3.30.700.10">
    <property type="entry name" value="Glycoprotein, Type 4 Pilin"/>
    <property type="match status" value="1"/>
</dbReference>
<comment type="subcellular location">
    <subcellularLocation>
        <location evidence="1">Membrane</location>
        <topology evidence="1">Single-pass membrane protein</topology>
    </subcellularLocation>
</comment>
<evidence type="ECO:0000256" key="2">
    <source>
        <dbReference type="ARBA" id="ARBA00022481"/>
    </source>
</evidence>
<dbReference type="PANTHER" id="PTHR30093">
    <property type="entry name" value="GENERAL SECRETION PATHWAY PROTEIN G"/>
    <property type="match status" value="1"/>
</dbReference>
<gene>
    <name evidence="7" type="ORF">HNQ40_001062</name>
</gene>
<reference evidence="7 8" key="1">
    <citation type="submission" date="2020-08" db="EMBL/GenBank/DDBJ databases">
        <title>Genomic Encyclopedia of Type Strains, Phase IV (KMG-IV): sequencing the most valuable type-strain genomes for metagenomic binning, comparative biology and taxonomic classification.</title>
        <authorList>
            <person name="Goeker M."/>
        </authorList>
    </citation>
    <scope>NUCLEOTIDE SEQUENCE [LARGE SCALE GENOMIC DNA]</scope>
    <source>
        <strain evidence="7 8">DSM 103725</strain>
    </source>
</reference>
<organism evidence="7 8">
    <name type="scientific">Algisphaera agarilytica</name>
    <dbReference type="NCBI Taxonomy" id="1385975"/>
    <lineage>
        <taxon>Bacteria</taxon>
        <taxon>Pseudomonadati</taxon>
        <taxon>Planctomycetota</taxon>
        <taxon>Phycisphaerae</taxon>
        <taxon>Phycisphaerales</taxon>
        <taxon>Phycisphaeraceae</taxon>
        <taxon>Algisphaera</taxon>
    </lineage>
</organism>
<dbReference type="PROSITE" id="PS00409">
    <property type="entry name" value="PROKAR_NTER_METHYL"/>
    <property type="match status" value="1"/>
</dbReference>
<dbReference type="Pfam" id="PF07963">
    <property type="entry name" value="N_methyl"/>
    <property type="match status" value="1"/>
</dbReference>
<evidence type="ECO:0000256" key="3">
    <source>
        <dbReference type="ARBA" id="ARBA00022692"/>
    </source>
</evidence>
<dbReference type="EMBL" id="JACHGY010000001">
    <property type="protein sequence ID" value="MBB6429256.1"/>
    <property type="molecule type" value="Genomic_DNA"/>
</dbReference>
<evidence type="ECO:0000256" key="6">
    <source>
        <dbReference type="SAM" id="Phobius"/>
    </source>
</evidence>
<evidence type="ECO:0000256" key="1">
    <source>
        <dbReference type="ARBA" id="ARBA00004167"/>
    </source>
</evidence>
<sequence>MYANPNARGFSLVELVIVVVIVGLLAAIAIPRFSRGAAGATDSALSGDLAVLRNAIEMYGAEHNGTYPLAATFEAQLTQYTKLDGSTSATKDADFPYGPYLHAVPALKVGAAAGGTGIKAVTAAPTLEDADTSVGWLYNQTTGQIYANDTTNIAR</sequence>
<dbReference type="PANTHER" id="PTHR30093:SF44">
    <property type="entry name" value="TYPE II SECRETION SYSTEM CORE PROTEIN G"/>
    <property type="match status" value="1"/>
</dbReference>
<dbReference type="InterPro" id="IPR045584">
    <property type="entry name" value="Pilin-like"/>
</dbReference>
<dbReference type="RefSeq" id="WP_184676842.1">
    <property type="nucleotide sequence ID" value="NZ_JACHGY010000001.1"/>
</dbReference>
<keyword evidence="5 6" id="KW-0472">Membrane</keyword>
<dbReference type="InterPro" id="IPR012902">
    <property type="entry name" value="N_methyl_site"/>
</dbReference>
<dbReference type="GO" id="GO:0015627">
    <property type="term" value="C:type II protein secretion system complex"/>
    <property type="evidence" value="ECO:0007669"/>
    <property type="project" value="InterPro"/>
</dbReference>
<dbReference type="InterPro" id="IPR000983">
    <property type="entry name" value="Bac_GSPG_pilin"/>
</dbReference>